<evidence type="ECO:0000256" key="2">
    <source>
        <dbReference type="ARBA" id="ARBA00022801"/>
    </source>
</evidence>
<name>A0A507DW55_9FUNG</name>
<keyword evidence="6" id="KW-1133">Transmembrane helix</keyword>
<comment type="similarity">
    <text evidence="1 4">Belongs to the glycosyl hydrolase 26 family.</text>
</comment>
<dbReference type="Gene3D" id="3.20.20.80">
    <property type="entry name" value="Glycosidases"/>
    <property type="match status" value="1"/>
</dbReference>
<keyword evidence="10" id="KW-1185">Reference proteome</keyword>
<evidence type="ECO:0000256" key="1">
    <source>
        <dbReference type="ARBA" id="ARBA00007754"/>
    </source>
</evidence>
<dbReference type="InterPro" id="IPR000805">
    <property type="entry name" value="Glyco_hydro_26"/>
</dbReference>
<evidence type="ECO:0000313" key="10">
    <source>
        <dbReference type="Proteomes" id="UP000318582"/>
    </source>
</evidence>
<keyword evidence="6" id="KW-0812">Transmembrane</keyword>
<evidence type="ECO:0000256" key="6">
    <source>
        <dbReference type="SAM" id="Phobius"/>
    </source>
</evidence>
<dbReference type="InterPro" id="IPR022790">
    <property type="entry name" value="GH26_dom"/>
</dbReference>
<dbReference type="PROSITE" id="PS51764">
    <property type="entry name" value="GH26"/>
    <property type="match status" value="1"/>
</dbReference>
<feature type="active site" description="Proton donor" evidence="4">
    <location>
        <position position="133"/>
    </location>
</feature>
<proteinExistence type="inferred from homology"/>
<dbReference type="InterPro" id="IPR017853">
    <property type="entry name" value="GH"/>
</dbReference>
<dbReference type="Proteomes" id="UP000318582">
    <property type="component" value="Unassembled WGS sequence"/>
</dbReference>
<dbReference type="AlphaFoldDB" id="A0A507DW55"/>
<evidence type="ECO:0000313" key="9">
    <source>
        <dbReference type="EMBL" id="TPX55188.1"/>
    </source>
</evidence>
<keyword evidence="2 4" id="KW-0378">Hydrolase</keyword>
<feature type="active site" description="Nucleophile" evidence="4">
    <location>
        <position position="283"/>
    </location>
</feature>
<organism evidence="9 10">
    <name type="scientific">Powellomyces hirtus</name>
    <dbReference type="NCBI Taxonomy" id="109895"/>
    <lineage>
        <taxon>Eukaryota</taxon>
        <taxon>Fungi</taxon>
        <taxon>Fungi incertae sedis</taxon>
        <taxon>Chytridiomycota</taxon>
        <taxon>Chytridiomycota incertae sedis</taxon>
        <taxon>Chytridiomycetes</taxon>
        <taxon>Spizellomycetales</taxon>
        <taxon>Powellomycetaceae</taxon>
        <taxon>Powellomyces</taxon>
    </lineage>
</organism>
<dbReference type="PANTHER" id="PTHR40079">
    <property type="entry name" value="MANNAN ENDO-1,4-BETA-MANNOSIDASE E-RELATED"/>
    <property type="match status" value="1"/>
</dbReference>
<accession>A0A507DW55</accession>
<comment type="caution">
    <text evidence="9">The sequence shown here is derived from an EMBL/GenBank/DDBJ whole genome shotgun (WGS) entry which is preliminary data.</text>
</comment>
<feature type="chain" id="PRO_5021304199" description="GH26 domain-containing protein" evidence="7">
    <location>
        <begin position="23"/>
        <end position="442"/>
    </location>
</feature>
<evidence type="ECO:0000259" key="8">
    <source>
        <dbReference type="PROSITE" id="PS51764"/>
    </source>
</evidence>
<sequence length="442" mass="46756">MFGPKVTLAAAALLCATASVNAQALSPLEPSRGIMLGTWCDTAPGKDSPAAFNQRFGHNAAMVHLAQNLPLEMDKLAPVQLVDQTNTNAILYLSVYPTIQPNLLTDAQIAAFVNQLSTYTSQGRGVLVRLAPEMNGTWQPYGQRPIAFKAMWAKIVTAVRAVESNRAGVSFVWAPNVGGGYPFDNSMTAAVDPAEFAALDTNRDGVLTIADDSYAPFYPGNEFVDWVGLSTYWFGNDYPYETNDIAIPGYMNAVIHGAAAGGKGPDFYGIYADGNNKPFFVTESGAAFHQYKIASPAAPAQVAPVPVGGGALAIKQSWWRQYLTNTTFLAAHPRLKAISLFEWVKAEETTMRDFQVTADPAILAALKADFNQPAVLSRYFFASPANIQTDPGAPPVTTSPGPANAGGGAAGAAPPKNAAYAFSASALNIVGSAIMGAFALFL</sequence>
<reference evidence="9 10" key="1">
    <citation type="journal article" date="2019" name="Sci. Rep.">
        <title>Comparative genomics of chytrid fungi reveal insights into the obligate biotrophic and pathogenic lifestyle of Synchytrium endobioticum.</title>
        <authorList>
            <person name="van de Vossenberg B.T.L.H."/>
            <person name="Warris S."/>
            <person name="Nguyen H.D.T."/>
            <person name="van Gent-Pelzer M.P.E."/>
            <person name="Joly D.L."/>
            <person name="van de Geest H.C."/>
            <person name="Bonants P.J.M."/>
            <person name="Smith D.S."/>
            <person name="Levesque C.A."/>
            <person name="van der Lee T.A.J."/>
        </authorList>
    </citation>
    <scope>NUCLEOTIDE SEQUENCE [LARGE SCALE GENOMIC DNA]</scope>
    <source>
        <strain evidence="9 10">CBS 809.83</strain>
    </source>
</reference>
<evidence type="ECO:0000256" key="5">
    <source>
        <dbReference type="SAM" id="MobiDB-lite"/>
    </source>
</evidence>
<keyword evidence="7" id="KW-0732">Signal</keyword>
<feature type="domain" description="GH26" evidence="8">
    <location>
        <begin position="16"/>
        <end position="379"/>
    </location>
</feature>
<feature type="region of interest" description="Disordered" evidence="5">
    <location>
        <begin position="390"/>
        <end position="410"/>
    </location>
</feature>
<evidence type="ECO:0000256" key="3">
    <source>
        <dbReference type="ARBA" id="ARBA00023295"/>
    </source>
</evidence>
<dbReference type="GO" id="GO:0016985">
    <property type="term" value="F:mannan endo-1,4-beta-mannosidase activity"/>
    <property type="evidence" value="ECO:0007669"/>
    <property type="project" value="InterPro"/>
</dbReference>
<keyword evidence="3 4" id="KW-0326">Glycosidase</keyword>
<gene>
    <name evidence="9" type="ORF">PhCBS80983_g05524</name>
</gene>
<dbReference type="EMBL" id="QEAQ01000122">
    <property type="protein sequence ID" value="TPX55188.1"/>
    <property type="molecule type" value="Genomic_DNA"/>
</dbReference>
<dbReference type="GO" id="GO:0006080">
    <property type="term" value="P:substituted mannan metabolic process"/>
    <property type="evidence" value="ECO:0007669"/>
    <property type="project" value="InterPro"/>
</dbReference>
<dbReference type="STRING" id="109895.A0A507DW55"/>
<keyword evidence="6" id="KW-0472">Membrane</keyword>
<dbReference type="SUPFAM" id="SSF51445">
    <property type="entry name" value="(Trans)glycosidases"/>
    <property type="match status" value="1"/>
</dbReference>
<evidence type="ECO:0000256" key="4">
    <source>
        <dbReference type="PROSITE-ProRule" id="PRU01100"/>
    </source>
</evidence>
<evidence type="ECO:0000256" key="7">
    <source>
        <dbReference type="SAM" id="SignalP"/>
    </source>
</evidence>
<protein>
    <recommendedName>
        <fullName evidence="8">GH26 domain-containing protein</fullName>
    </recommendedName>
</protein>
<dbReference type="PANTHER" id="PTHR40079:SF4">
    <property type="entry name" value="GH26 DOMAIN-CONTAINING PROTEIN-RELATED"/>
    <property type="match status" value="1"/>
</dbReference>
<feature type="signal peptide" evidence="7">
    <location>
        <begin position="1"/>
        <end position="22"/>
    </location>
</feature>
<feature type="transmembrane region" description="Helical" evidence="6">
    <location>
        <begin position="419"/>
        <end position="441"/>
    </location>
</feature>